<evidence type="ECO:0000256" key="1">
    <source>
        <dbReference type="ARBA" id="ARBA00022485"/>
    </source>
</evidence>
<dbReference type="PANTHER" id="PTHR43498">
    <property type="entry name" value="FERREDOXIN:COB-COM HETERODISULFIDE REDUCTASE SUBUNIT A"/>
    <property type="match status" value="1"/>
</dbReference>
<proteinExistence type="predicted"/>
<dbReference type="EMBL" id="JBBUKT010000013">
    <property type="protein sequence ID" value="MEK7953655.1"/>
    <property type="molecule type" value="Genomic_DNA"/>
</dbReference>
<keyword evidence="4" id="KW-0408">Iron</keyword>
<keyword evidence="1" id="KW-0004">4Fe-4S</keyword>
<keyword evidence="3" id="KW-0560">Oxidoreductase</keyword>
<comment type="caution">
    <text evidence="6">The sequence shown here is derived from an EMBL/GenBank/DDBJ whole genome shotgun (WGS) entry which is preliminary data.</text>
</comment>
<evidence type="ECO:0000313" key="7">
    <source>
        <dbReference type="Proteomes" id="UP001371305"/>
    </source>
</evidence>
<dbReference type="Proteomes" id="UP001371305">
    <property type="component" value="Unassembled WGS sequence"/>
</dbReference>
<dbReference type="RefSeq" id="WP_341407422.1">
    <property type="nucleotide sequence ID" value="NZ_JBBUKT010000013.1"/>
</dbReference>
<dbReference type="SUPFAM" id="SSF51905">
    <property type="entry name" value="FAD/NAD(P)-binding domain"/>
    <property type="match status" value="1"/>
</dbReference>
<dbReference type="InterPro" id="IPR039650">
    <property type="entry name" value="HdrA-like"/>
</dbReference>
<dbReference type="InterPro" id="IPR036188">
    <property type="entry name" value="FAD/NAD-bd_sf"/>
</dbReference>
<keyword evidence="5" id="KW-0411">Iron-sulfur</keyword>
<evidence type="ECO:0000256" key="2">
    <source>
        <dbReference type="ARBA" id="ARBA00022723"/>
    </source>
</evidence>
<protein>
    <submittedName>
        <fullName evidence="6">FAD-dependent oxidoreductase</fullName>
    </submittedName>
</protein>
<dbReference type="Pfam" id="PF12831">
    <property type="entry name" value="FAD_oxidored"/>
    <property type="match status" value="1"/>
</dbReference>
<evidence type="ECO:0000256" key="4">
    <source>
        <dbReference type="ARBA" id="ARBA00023004"/>
    </source>
</evidence>
<accession>A0ABU9B495</accession>
<evidence type="ECO:0000313" key="6">
    <source>
        <dbReference type="EMBL" id="MEK7953655.1"/>
    </source>
</evidence>
<gene>
    <name evidence="6" type="ORF">WKV53_24280</name>
</gene>
<dbReference type="PRINTS" id="PR00368">
    <property type="entry name" value="FADPNR"/>
</dbReference>
<dbReference type="PANTHER" id="PTHR43498:SF1">
    <property type="entry name" value="COB--COM HETERODISULFIDE REDUCTASE IRON-SULFUR SUBUNIT A"/>
    <property type="match status" value="1"/>
</dbReference>
<keyword evidence="2" id="KW-0479">Metal-binding</keyword>
<evidence type="ECO:0000256" key="3">
    <source>
        <dbReference type="ARBA" id="ARBA00023002"/>
    </source>
</evidence>
<reference evidence="6 7" key="1">
    <citation type="submission" date="2024-04" db="EMBL/GenBank/DDBJ databases">
        <title>Luteolibacter sp. isolated from soil.</title>
        <authorList>
            <person name="An J."/>
        </authorList>
    </citation>
    <scope>NUCLEOTIDE SEQUENCE [LARGE SCALE GENOMIC DNA]</scope>
    <source>
        <strain evidence="6 7">Y139</strain>
    </source>
</reference>
<organism evidence="6 7">
    <name type="scientific">Luteolibacter soli</name>
    <dbReference type="NCBI Taxonomy" id="3135280"/>
    <lineage>
        <taxon>Bacteria</taxon>
        <taxon>Pseudomonadati</taxon>
        <taxon>Verrucomicrobiota</taxon>
        <taxon>Verrucomicrobiia</taxon>
        <taxon>Verrucomicrobiales</taxon>
        <taxon>Verrucomicrobiaceae</taxon>
        <taxon>Luteolibacter</taxon>
    </lineage>
</organism>
<evidence type="ECO:0000256" key="5">
    <source>
        <dbReference type="ARBA" id="ARBA00023014"/>
    </source>
</evidence>
<sequence length="413" mass="43754">MTADVLVLGAGSAGLAAAITAARAGARVVLLERHGFAGGMGTASLVHTFCGLYLLGEGPPVIANGGFPAEMAERMLRATGDNGPVKMGRVWVLRQHPVEFVRIADELLRESGVEVLFHTEALTASRDGDFWNVEAICRGQRRTLRAKALVDASGDAVLADLLGAASEMTESSRLQRPAYVFGVQGAVGGEEGLALAGRIVDGVRRGLLSKETLGLHFRASGRAGEIFGTIDLSGAEEGDYDPLDAACLSRLEMTGRGVAAAAVDFLRKEAAGWESACVSHWPVRAGVRESRRWKGRHLLTETEVLGGVRHEDEIALATWPLEFRETNRGPKLRYPENDRPAGIPLGCLMPESLDGVFVAGRCISCDHGAQASVRVMGTCFATGQAAGLAAAFAADGKRENLAPVIRKKFPFGV</sequence>
<name>A0ABU9B495_9BACT</name>
<dbReference type="Gene3D" id="3.50.50.60">
    <property type="entry name" value="FAD/NAD(P)-binding domain"/>
    <property type="match status" value="1"/>
</dbReference>
<keyword evidence="7" id="KW-1185">Reference proteome</keyword>